<organism evidence="2 3">
    <name type="scientific">Klebsormidium nitens</name>
    <name type="common">Green alga</name>
    <name type="synonym">Ulothrix nitens</name>
    <dbReference type="NCBI Taxonomy" id="105231"/>
    <lineage>
        <taxon>Eukaryota</taxon>
        <taxon>Viridiplantae</taxon>
        <taxon>Streptophyta</taxon>
        <taxon>Klebsormidiophyceae</taxon>
        <taxon>Klebsormidiales</taxon>
        <taxon>Klebsormidiaceae</taxon>
        <taxon>Klebsormidium</taxon>
    </lineage>
</organism>
<dbReference type="OMA" id="HACHTVS"/>
<dbReference type="EMBL" id="DF237122">
    <property type="protein sequence ID" value="GAQ84006.1"/>
    <property type="molecule type" value="Genomic_DNA"/>
</dbReference>
<feature type="compositionally biased region" description="Gly residues" evidence="1">
    <location>
        <begin position="332"/>
        <end position="343"/>
    </location>
</feature>
<proteinExistence type="predicted"/>
<protein>
    <submittedName>
        <fullName evidence="2">Uncharacterized protein</fullName>
    </submittedName>
</protein>
<dbReference type="STRING" id="105231.A0A1Y1I5L9"/>
<accession>A0A1Y1I5L9</accession>
<feature type="compositionally biased region" description="Pro residues" evidence="1">
    <location>
        <begin position="49"/>
        <end position="60"/>
    </location>
</feature>
<dbReference type="AlphaFoldDB" id="A0A1Y1I5L9"/>
<feature type="region of interest" description="Disordered" evidence="1">
    <location>
        <begin position="252"/>
        <end position="285"/>
    </location>
</feature>
<feature type="non-terminal residue" evidence="2">
    <location>
        <position position="1"/>
    </location>
</feature>
<gene>
    <name evidence="2" type="ORF">KFL_001730010</name>
</gene>
<dbReference type="Proteomes" id="UP000054558">
    <property type="component" value="Unassembled WGS sequence"/>
</dbReference>
<name>A0A1Y1I5L9_KLENI</name>
<feature type="region of interest" description="Disordered" evidence="1">
    <location>
        <begin position="167"/>
        <end position="229"/>
    </location>
</feature>
<feature type="compositionally biased region" description="Basic and acidic residues" evidence="1">
    <location>
        <begin position="373"/>
        <end position="388"/>
    </location>
</feature>
<sequence>SCRSDIKFKGVSGLTHVRLNHQYFTPAGMNVAATAPTSNSPGGSNQQIPAPPTGETPAPPTTVMGGGAAFPDPATQPEAPVFNAENPPPQAAPFGGPAPEHIYWQYPSAYPGFCRGGWGVGIVAGGVGAGGITSQDTPLPPLSALQVMDPHPMRPHGLPIMVTDITAPPATDGGHRGRRHHGPGHHGPPHRRPPFGDWRGHHALPPFPPPHHWGPPPPPPHFPPPPFGAPPPPFFGATFYAPDHDCPICNAEGGAAAASSPADGMEEDESSGTSDSSEASEESEMYELHDILAGASLASLPLGVAPMHMPRPPFGSHFTAGVGAFPYPHQGGGFARGAHGQGNGPTSSSYASASSSGGKERGASHQEATSSESLKRMRQESPPRGMES</sequence>
<evidence type="ECO:0000256" key="1">
    <source>
        <dbReference type="SAM" id="MobiDB-lite"/>
    </source>
</evidence>
<evidence type="ECO:0000313" key="3">
    <source>
        <dbReference type="Proteomes" id="UP000054558"/>
    </source>
</evidence>
<feature type="compositionally biased region" description="Low complexity" evidence="1">
    <location>
        <begin position="252"/>
        <end position="262"/>
    </location>
</feature>
<feature type="compositionally biased region" description="Basic residues" evidence="1">
    <location>
        <begin position="176"/>
        <end position="193"/>
    </location>
</feature>
<evidence type="ECO:0000313" key="2">
    <source>
        <dbReference type="EMBL" id="GAQ84006.1"/>
    </source>
</evidence>
<reference evidence="2 3" key="1">
    <citation type="journal article" date="2014" name="Nat. Commun.">
        <title>Klebsormidium flaccidum genome reveals primary factors for plant terrestrial adaptation.</title>
        <authorList>
            <person name="Hori K."/>
            <person name="Maruyama F."/>
            <person name="Fujisawa T."/>
            <person name="Togashi T."/>
            <person name="Yamamoto N."/>
            <person name="Seo M."/>
            <person name="Sato S."/>
            <person name="Yamada T."/>
            <person name="Mori H."/>
            <person name="Tajima N."/>
            <person name="Moriyama T."/>
            <person name="Ikeuchi M."/>
            <person name="Watanabe M."/>
            <person name="Wada H."/>
            <person name="Kobayashi K."/>
            <person name="Saito M."/>
            <person name="Masuda T."/>
            <person name="Sasaki-Sekimoto Y."/>
            <person name="Mashiguchi K."/>
            <person name="Awai K."/>
            <person name="Shimojima M."/>
            <person name="Masuda S."/>
            <person name="Iwai M."/>
            <person name="Nobusawa T."/>
            <person name="Narise T."/>
            <person name="Kondo S."/>
            <person name="Saito H."/>
            <person name="Sato R."/>
            <person name="Murakawa M."/>
            <person name="Ihara Y."/>
            <person name="Oshima-Yamada Y."/>
            <person name="Ohtaka K."/>
            <person name="Satoh M."/>
            <person name="Sonobe K."/>
            <person name="Ishii M."/>
            <person name="Ohtani R."/>
            <person name="Kanamori-Sato M."/>
            <person name="Honoki R."/>
            <person name="Miyazaki D."/>
            <person name="Mochizuki H."/>
            <person name="Umetsu J."/>
            <person name="Higashi K."/>
            <person name="Shibata D."/>
            <person name="Kamiya Y."/>
            <person name="Sato N."/>
            <person name="Nakamura Y."/>
            <person name="Tabata S."/>
            <person name="Ida S."/>
            <person name="Kurokawa K."/>
            <person name="Ohta H."/>
        </authorList>
    </citation>
    <scope>NUCLEOTIDE SEQUENCE [LARGE SCALE GENOMIC DNA]</scope>
    <source>
        <strain evidence="2 3">NIES-2285</strain>
    </source>
</reference>
<feature type="compositionally biased region" description="Pro residues" evidence="1">
    <location>
        <begin position="205"/>
        <end position="229"/>
    </location>
</feature>
<feature type="compositionally biased region" description="Polar residues" evidence="1">
    <location>
        <begin position="35"/>
        <end position="48"/>
    </location>
</feature>
<keyword evidence="3" id="KW-1185">Reference proteome</keyword>
<feature type="region of interest" description="Disordered" evidence="1">
    <location>
        <begin position="332"/>
        <end position="388"/>
    </location>
</feature>
<feature type="region of interest" description="Disordered" evidence="1">
    <location>
        <begin position="34"/>
        <end position="96"/>
    </location>
</feature>
<feature type="compositionally biased region" description="Low complexity" evidence="1">
    <location>
        <begin position="347"/>
        <end position="356"/>
    </location>
</feature>